<dbReference type="SUPFAM" id="SSF53474">
    <property type="entry name" value="alpha/beta-Hydrolases"/>
    <property type="match status" value="2"/>
</dbReference>
<gene>
    <name evidence="3" type="ORF">PAA8504_01600</name>
</gene>
<evidence type="ECO:0000313" key="3">
    <source>
        <dbReference type="EMBL" id="SPJ23785.1"/>
    </source>
</evidence>
<protein>
    <recommendedName>
        <fullName evidence="2">T6SS Phospholipase effector Tle1-like catalytic domain-containing protein</fullName>
    </recommendedName>
</protein>
<dbReference type="Pfam" id="PF09994">
    <property type="entry name" value="T6SS_Tle1-like_cat"/>
    <property type="match status" value="1"/>
</dbReference>
<dbReference type="Proteomes" id="UP000244912">
    <property type="component" value="Unassembled WGS sequence"/>
</dbReference>
<accession>A0A2R8BUI0</accession>
<dbReference type="EMBL" id="ONZF01000003">
    <property type="protein sequence ID" value="SPJ23785.1"/>
    <property type="molecule type" value="Genomic_DNA"/>
</dbReference>
<evidence type="ECO:0000256" key="1">
    <source>
        <dbReference type="SAM" id="MobiDB-lite"/>
    </source>
</evidence>
<dbReference type="PANTHER" id="PTHR33840">
    <property type="match status" value="1"/>
</dbReference>
<feature type="domain" description="T6SS Phospholipase effector Tle1-like catalytic" evidence="2">
    <location>
        <begin position="37"/>
        <end position="288"/>
    </location>
</feature>
<name>A0A2R8BUI0_9RHOB</name>
<dbReference type="AlphaFoldDB" id="A0A2R8BUI0"/>
<proteinExistence type="predicted"/>
<feature type="region of interest" description="Disordered" evidence="1">
    <location>
        <begin position="337"/>
        <end position="361"/>
    </location>
</feature>
<evidence type="ECO:0000313" key="4">
    <source>
        <dbReference type="Proteomes" id="UP000244912"/>
    </source>
</evidence>
<evidence type="ECO:0000259" key="2">
    <source>
        <dbReference type="Pfam" id="PF09994"/>
    </source>
</evidence>
<reference evidence="3 4" key="1">
    <citation type="submission" date="2018-03" db="EMBL/GenBank/DDBJ databases">
        <authorList>
            <person name="Keele B.F."/>
        </authorList>
    </citation>
    <scope>NUCLEOTIDE SEQUENCE [LARGE SCALE GENOMIC DNA]</scope>
    <source>
        <strain evidence="3 4">CECT 8504</strain>
    </source>
</reference>
<dbReference type="InterPro" id="IPR029058">
    <property type="entry name" value="AB_hydrolase_fold"/>
</dbReference>
<dbReference type="OrthoDB" id="4378831at2"/>
<dbReference type="PANTHER" id="PTHR33840:SF1">
    <property type="entry name" value="TLE1 PHOSPHOLIPASE DOMAIN-CONTAINING PROTEIN"/>
    <property type="match status" value="1"/>
</dbReference>
<sequence>MIDRSPLNKVLRQARAWIARRGKVRQVSRGVRRGSTTLVVILDGTMSSLEPGTETNAGLIYRLLAERTPARDLALYYEPGIQYTNWRQLRDVIEGRGLNRQIRRAYGWLASHYRPGDRIYLFGYSRGAYAVRSLAGVIDRLGLLKAEAATERNVHMAYRYYRTLPDSAGARDFRRLYCHDSVDIEMIGAFDTVKALGMRGPILWRYSQMAHRFHDHALGPSLKRGYHALARDETRVAYAPVMWRLREDWVGTCEQVWFPGTHGDVGGQLAGVGAARSLSNIPLVWMLDRAEAAGLDLPEGWRRRYPIDLQAPSIGLNRGLGRLLRYRTPRAIGIDASERTFDPTGDLPNSRTAAVSRRAVS</sequence>
<keyword evidence="4" id="KW-1185">Reference proteome</keyword>
<dbReference type="RefSeq" id="WP_108893651.1">
    <property type="nucleotide sequence ID" value="NZ_ONZF01000003.1"/>
</dbReference>
<dbReference type="InterPro" id="IPR018712">
    <property type="entry name" value="Tle1-like_cat"/>
</dbReference>
<organism evidence="3 4">
    <name type="scientific">Palleronia abyssalis</name>
    <dbReference type="NCBI Taxonomy" id="1501240"/>
    <lineage>
        <taxon>Bacteria</taxon>
        <taxon>Pseudomonadati</taxon>
        <taxon>Pseudomonadota</taxon>
        <taxon>Alphaproteobacteria</taxon>
        <taxon>Rhodobacterales</taxon>
        <taxon>Roseobacteraceae</taxon>
        <taxon>Palleronia</taxon>
    </lineage>
</organism>